<evidence type="ECO:0000259" key="7">
    <source>
        <dbReference type="Pfam" id="PF08340"/>
    </source>
</evidence>
<name>A0A2H0LZU4_9BACT</name>
<evidence type="ECO:0000259" key="6">
    <source>
        <dbReference type="Pfam" id="PF03755"/>
    </source>
</evidence>
<accession>A0A2H0LZU4</accession>
<feature type="domain" description="Endoribonuclease YicC-like N-terminal" evidence="6">
    <location>
        <begin position="3"/>
        <end position="152"/>
    </location>
</feature>
<dbReference type="InterPro" id="IPR013527">
    <property type="entry name" value="YicC-like_N"/>
</dbReference>
<dbReference type="GO" id="GO:0016787">
    <property type="term" value="F:hydrolase activity"/>
    <property type="evidence" value="ECO:0007669"/>
    <property type="project" value="UniProtKB-KW"/>
</dbReference>
<keyword evidence="4" id="KW-0378">Hydrolase</keyword>
<evidence type="ECO:0000256" key="1">
    <source>
        <dbReference type="ARBA" id="ARBA00001968"/>
    </source>
</evidence>
<comment type="cofactor">
    <cofactor evidence="1">
        <name>a divalent metal cation</name>
        <dbReference type="ChEBI" id="CHEBI:60240"/>
    </cofactor>
</comment>
<evidence type="ECO:0000313" key="8">
    <source>
        <dbReference type="EMBL" id="PIQ89184.1"/>
    </source>
</evidence>
<comment type="similarity">
    <text evidence="5">Belongs to the YicC/YloC family.</text>
</comment>
<dbReference type="NCBIfam" id="TIGR00255">
    <property type="entry name" value="YicC/YloC family endoribonuclease"/>
    <property type="match status" value="1"/>
</dbReference>
<dbReference type="PANTHER" id="PTHR30636:SF3">
    <property type="entry name" value="UPF0701 PROTEIN YICC"/>
    <property type="match status" value="1"/>
</dbReference>
<evidence type="ECO:0000256" key="2">
    <source>
        <dbReference type="ARBA" id="ARBA00022722"/>
    </source>
</evidence>
<protein>
    <submittedName>
        <fullName evidence="8">YicC family protein</fullName>
    </submittedName>
</protein>
<dbReference type="PANTHER" id="PTHR30636">
    <property type="entry name" value="UPF0701 PROTEIN YICC"/>
    <property type="match status" value="1"/>
</dbReference>
<dbReference type="AlphaFoldDB" id="A0A2H0LZU4"/>
<reference evidence="8 9" key="1">
    <citation type="submission" date="2017-09" db="EMBL/GenBank/DDBJ databases">
        <title>Depth-based differentiation of microbial function through sediment-hosted aquifers and enrichment of novel symbionts in the deep terrestrial subsurface.</title>
        <authorList>
            <person name="Probst A.J."/>
            <person name="Ladd B."/>
            <person name="Jarett J.K."/>
            <person name="Geller-Mcgrath D.E."/>
            <person name="Sieber C.M."/>
            <person name="Emerson J.B."/>
            <person name="Anantharaman K."/>
            <person name="Thomas B.C."/>
            <person name="Malmstrom R."/>
            <person name="Stieglmeier M."/>
            <person name="Klingl A."/>
            <person name="Woyke T."/>
            <person name="Ryan C.M."/>
            <person name="Banfield J.F."/>
        </authorList>
    </citation>
    <scope>NUCLEOTIDE SEQUENCE [LARGE SCALE GENOMIC DNA]</scope>
    <source>
        <strain evidence="8">CG11_big_fil_rev_8_21_14_0_20_42_13</strain>
    </source>
</reference>
<evidence type="ECO:0000256" key="5">
    <source>
        <dbReference type="ARBA" id="ARBA00035648"/>
    </source>
</evidence>
<sequence length="281" mass="31871">MIMGMTGFGRAQAKYKNIELSVQIRSVNHRFFEVVCHMPERLLFLEHKIKQYLHGRLKRGRISFNLFLAGNLSGEVKLDKDLAGQYAASLRLLQKELRLKDELSVTAISAFPGVFNLAEKQFSEETIWPRIEKLLNSAGNNLLTMRAKEGRVICSDVLLRARKITGNISLIKKRLSVIIGEKRKKLKKSANNIEEISAIIKNCDISEEITRLGFHVKVFSEKVKSKKSQGPIGKELDFIAQEMQREANTMGAKSQDAFLSSAVIEIKSQIEKIREQLQNAE</sequence>
<evidence type="ECO:0000256" key="3">
    <source>
        <dbReference type="ARBA" id="ARBA00022759"/>
    </source>
</evidence>
<evidence type="ECO:0000313" key="9">
    <source>
        <dbReference type="Proteomes" id="UP000229641"/>
    </source>
</evidence>
<gene>
    <name evidence="8" type="ORF">COV72_04380</name>
</gene>
<evidence type="ECO:0000256" key="4">
    <source>
        <dbReference type="ARBA" id="ARBA00022801"/>
    </source>
</evidence>
<dbReference type="EMBL" id="PCWA01000065">
    <property type="protein sequence ID" value="PIQ89184.1"/>
    <property type="molecule type" value="Genomic_DNA"/>
</dbReference>
<organism evidence="8 9">
    <name type="scientific">Candidatus Ghiorseimicrobium undicola</name>
    <dbReference type="NCBI Taxonomy" id="1974746"/>
    <lineage>
        <taxon>Bacteria</taxon>
        <taxon>Pseudomonadati</taxon>
        <taxon>Candidatus Omnitrophota</taxon>
        <taxon>Candidatus Ghiorseimicrobium</taxon>
    </lineage>
</organism>
<feature type="domain" description="Endoribonuclease YicC-like C-terminal" evidence="7">
    <location>
        <begin position="179"/>
        <end position="281"/>
    </location>
</feature>
<dbReference type="Proteomes" id="UP000229641">
    <property type="component" value="Unassembled WGS sequence"/>
</dbReference>
<keyword evidence="3" id="KW-0255">Endonuclease</keyword>
<dbReference type="InterPro" id="IPR013551">
    <property type="entry name" value="YicC-like_C"/>
</dbReference>
<proteinExistence type="inferred from homology"/>
<dbReference type="InterPro" id="IPR005229">
    <property type="entry name" value="YicC/YloC-like"/>
</dbReference>
<dbReference type="Pfam" id="PF03755">
    <property type="entry name" value="YicC-like_N"/>
    <property type="match status" value="1"/>
</dbReference>
<dbReference type="Pfam" id="PF08340">
    <property type="entry name" value="YicC-like_C"/>
    <property type="match status" value="1"/>
</dbReference>
<dbReference type="GO" id="GO:0004521">
    <property type="term" value="F:RNA endonuclease activity"/>
    <property type="evidence" value="ECO:0007669"/>
    <property type="project" value="InterPro"/>
</dbReference>
<keyword evidence="2" id="KW-0540">Nuclease</keyword>
<comment type="caution">
    <text evidence="8">The sequence shown here is derived from an EMBL/GenBank/DDBJ whole genome shotgun (WGS) entry which is preliminary data.</text>
</comment>